<dbReference type="EMBL" id="JAHHGZ010000014">
    <property type="protein sequence ID" value="MBW4668646.1"/>
    <property type="molecule type" value="Genomic_DNA"/>
</dbReference>
<comment type="caution">
    <text evidence="3">The sequence shown here is derived from an EMBL/GenBank/DDBJ whole genome shotgun (WGS) entry which is preliminary data.</text>
</comment>
<gene>
    <name evidence="3" type="ORF">KME60_14765</name>
</gene>
<evidence type="ECO:0000313" key="4">
    <source>
        <dbReference type="Proteomes" id="UP000729701"/>
    </source>
</evidence>
<feature type="domain" description="GH3 middle" evidence="1">
    <location>
        <begin position="326"/>
        <end position="390"/>
    </location>
</feature>
<reference evidence="3" key="2">
    <citation type="journal article" date="2022" name="Microbiol. Resour. Announc.">
        <title>Metagenome Sequencing to Explore Phylogenomics of Terrestrial Cyanobacteria.</title>
        <authorList>
            <person name="Ward R.D."/>
            <person name="Stajich J.E."/>
            <person name="Johansen J.R."/>
            <person name="Huntemann M."/>
            <person name="Clum A."/>
            <person name="Foster B."/>
            <person name="Foster B."/>
            <person name="Roux S."/>
            <person name="Palaniappan K."/>
            <person name="Varghese N."/>
            <person name="Mukherjee S."/>
            <person name="Reddy T.B.K."/>
            <person name="Daum C."/>
            <person name="Copeland A."/>
            <person name="Chen I.A."/>
            <person name="Ivanova N.N."/>
            <person name="Kyrpides N.C."/>
            <person name="Shapiro N."/>
            <person name="Eloe-Fadrosh E.A."/>
            <person name="Pietrasiak N."/>
        </authorList>
    </citation>
    <scope>NUCLEOTIDE SEQUENCE</scope>
    <source>
        <strain evidence="3">GSE-NOS-MK-12-04C</strain>
    </source>
</reference>
<evidence type="ECO:0000313" key="3">
    <source>
        <dbReference type="EMBL" id="MBW4668646.1"/>
    </source>
</evidence>
<dbReference type="InterPro" id="IPR055378">
    <property type="entry name" value="GH3_C"/>
</dbReference>
<dbReference type="AlphaFoldDB" id="A0A951QML3"/>
<reference evidence="3" key="1">
    <citation type="submission" date="2021-05" db="EMBL/GenBank/DDBJ databases">
        <authorList>
            <person name="Pietrasiak N."/>
            <person name="Ward R."/>
            <person name="Stajich J.E."/>
            <person name="Kurbessoian T."/>
        </authorList>
    </citation>
    <scope>NUCLEOTIDE SEQUENCE</scope>
    <source>
        <strain evidence="3">GSE-NOS-MK-12-04C</strain>
    </source>
</reference>
<protein>
    <submittedName>
        <fullName evidence="3">GH3 auxin-responsive promoter family protein</fullName>
    </submittedName>
</protein>
<sequence length="526" mass="60436">MRLIIQLFGKLIAPFYHTFLKALSTPETSQQKVQKEIFHHLLYSEYGQSLGVKTIVDWHHIPIVEYHEIENLILQQKEKKNPLLTSEPILFYEKTSGSRGAAKLIPYTKSLRSSFSKMFCVWAYDLIAHGSQFSTGKIYFCISPQLVKETGEQWRNLAPSPSLQDDSEYLDGWLRLFLSPFMVFPGRLKRVCDVEEFKNKLSLALLLEENLEIISIWSPTFLKVILDYIQANRRQLCATLGNRISPQRRQMLGETGGRCEEGEIEIPWNQLWSELKLISCWDSANAADGAGFLRCLFPNVLVQGKGLLATEAPMTIPLIAATGCVPILNEVFFEFEDVEGKIYYLHQLEKGEVYEIIISQKGGLYRYKIGDRIRVSHFYLNTPCLEFIGRTKEISDLVGEKLHSDFVRQVLNTLQLEKTYFKTLVPAKKPTEHYTLLLDNINCNPEELAKQLDSLLQESPQYRHARLLGQLNPVRVLVSSQIPEIITLYQTRNGKKWGDLKHEILATIPIEIDLLVELEKVCEKKL</sequence>
<proteinExistence type="predicted"/>
<dbReference type="Pfam" id="PF03321">
    <property type="entry name" value="GH3"/>
    <property type="match status" value="1"/>
</dbReference>
<evidence type="ECO:0000259" key="1">
    <source>
        <dbReference type="Pfam" id="PF23571"/>
    </source>
</evidence>
<dbReference type="GO" id="GO:0016881">
    <property type="term" value="F:acid-amino acid ligase activity"/>
    <property type="evidence" value="ECO:0007669"/>
    <property type="project" value="TreeGrafter"/>
</dbReference>
<dbReference type="GO" id="GO:0005737">
    <property type="term" value="C:cytoplasm"/>
    <property type="evidence" value="ECO:0007669"/>
    <property type="project" value="TreeGrafter"/>
</dbReference>
<accession>A0A951QML3</accession>
<dbReference type="InterPro" id="IPR055377">
    <property type="entry name" value="GH3_M"/>
</dbReference>
<dbReference type="Proteomes" id="UP000729701">
    <property type="component" value="Unassembled WGS sequence"/>
</dbReference>
<dbReference type="Pfam" id="PF23571">
    <property type="entry name" value="GH3_M"/>
    <property type="match status" value="1"/>
</dbReference>
<dbReference type="Pfam" id="PF23572">
    <property type="entry name" value="GH3_C"/>
    <property type="match status" value="1"/>
</dbReference>
<evidence type="ECO:0000259" key="2">
    <source>
        <dbReference type="Pfam" id="PF23572"/>
    </source>
</evidence>
<feature type="domain" description="GH3 C-terminal" evidence="2">
    <location>
        <begin position="416"/>
        <end position="506"/>
    </location>
</feature>
<dbReference type="PANTHER" id="PTHR31901:SF9">
    <property type="entry name" value="GH3 DOMAIN-CONTAINING PROTEIN"/>
    <property type="match status" value="1"/>
</dbReference>
<dbReference type="PANTHER" id="PTHR31901">
    <property type="entry name" value="GH3 DOMAIN-CONTAINING PROTEIN"/>
    <property type="match status" value="1"/>
</dbReference>
<organism evidence="3 4">
    <name type="scientific">Cyanomargarita calcarea GSE-NOS-MK-12-04C</name>
    <dbReference type="NCBI Taxonomy" id="2839659"/>
    <lineage>
        <taxon>Bacteria</taxon>
        <taxon>Bacillati</taxon>
        <taxon>Cyanobacteriota</taxon>
        <taxon>Cyanophyceae</taxon>
        <taxon>Nostocales</taxon>
        <taxon>Cyanomargaritaceae</taxon>
        <taxon>Cyanomargarita</taxon>
    </lineage>
</organism>
<dbReference type="InterPro" id="IPR004993">
    <property type="entry name" value="GH3"/>
</dbReference>
<name>A0A951QML3_9CYAN</name>